<proteinExistence type="predicted"/>
<evidence type="ECO:0000313" key="3">
    <source>
        <dbReference type="EMBL" id="OAA33048.1"/>
    </source>
</evidence>
<sequence>MKYVLALSALAALASAVPQQQPSATAAVEKLPWYESTGEICAGFDEQCMGTDSFCDFTAEHKKFADRRACLAAHERPVYKEPQADRTPEEQAARDGNQAAVEKQVKELCRNMRWGWGCGNPGPNCVRNEKNLGKETDVQKRVDAVEVCLREAFGADAF</sequence>
<comment type="caution">
    <text evidence="3">The sequence shown here is derived from an EMBL/GenBank/DDBJ whole genome shotgun (WGS) entry which is preliminary data.</text>
</comment>
<keyword evidence="4" id="KW-1185">Reference proteome</keyword>
<protein>
    <submittedName>
        <fullName evidence="3">Uncharacterized protein</fullName>
    </submittedName>
</protein>
<dbReference type="AlphaFoldDB" id="A0A166UWV1"/>
<dbReference type="Proteomes" id="UP000078544">
    <property type="component" value="Unassembled WGS sequence"/>
</dbReference>
<organism evidence="3 4">
    <name type="scientific">Moelleriella libera RCEF 2490</name>
    <dbReference type="NCBI Taxonomy" id="1081109"/>
    <lineage>
        <taxon>Eukaryota</taxon>
        <taxon>Fungi</taxon>
        <taxon>Dikarya</taxon>
        <taxon>Ascomycota</taxon>
        <taxon>Pezizomycotina</taxon>
        <taxon>Sordariomycetes</taxon>
        <taxon>Hypocreomycetidae</taxon>
        <taxon>Hypocreales</taxon>
        <taxon>Clavicipitaceae</taxon>
        <taxon>Moelleriella</taxon>
    </lineage>
</organism>
<name>A0A166UWV1_9HYPO</name>
<feature type="region of interest" description="Disordered" evidence="1">
    <location>
        <begin position="79"/>
        <end position="98"/>
    </location>
</feature>
<evidence type="ECO:0000256" key="2">
    <source>
        <dbReference type="SAM" id="SignalP"/>
    </source>
</evidence>
<evidence type="ECO:0000256" key="1">
    <source>
        <dbReference type="SAM" id="MobiDB-lite"/>
    </source>
</evidence>
<feature type="chain" id="PRO_5007880850" evidence="2">
    <location>
        <begin position="17"/>
        <end position="158"/>
    </location>
</feature>
<reference evidence="3 4" key="1">
    <citation type="journal article" date="2016" name="Genome Biol. Evol.">
        <title>Divergent and convergent evolution of fungal pathogenicity.</title>
        <authorList>
            <person name="Shang Y."/>
            <person name="Xiao G."/>
            <person name="Zheng P."/>
            <person name="Cen K."/>
            <person name="Zhan S."/>
            <person name="Wang C."/>
        </authorList>
    </citation>
    <scope>NUCLEOTIDE SEQUENCE [LARGE SCALE GENOMIC DNA]</scope>
    <source>
        <strain evidence="3 4">RCEF 2490</strain>
    </source>
</reference>
<evidence type="ECO:0000313" key="4">
    <source>
        <dbReference type="Proteomes" id="UP000078544"/>
    </source>
</evidence>
<dbReference type="EMBL" id="AZGY01000001">
    <property type="protein sequence ID" value="OAA33048.1"/>
    <property type="molecule type" value="Genomic_DNA"/>
</dbReference>
<gene>
    <name evidence="3" type="ORF">AAL_00513</name>
</gene>
<accession>A0A166UWV1</accession>
<keyword evidence="2" id="KW-0732">Signal</keyword>
<feature type="signal peptide" evidence="2">
    <location>
        <begin position="1"/>
        <end position="16"/>
    </location>
</feature>
<feature type="compositionally biased region" description="Basic and acidic residues" evidence="1">
    <location>
        <begin position="79"/>
        <end position="93"/>
    </location>
</feature>